<reference evidence="1 2" key="1">
    <citation type="journal article" date="2021" name="BMC Genomics">
        <title>Datura genome reveals duplications of psychoactive alkaloid biosynthetic genes and high mutation rate following tissue culture.</title>
        <authorList>
            <person name="Rajewski A."/>
            <person name="Carter-House D."/>
            <person name="Stajich J."/>
            <person name="Litt A."/>
        </authorList>
    </citation>
    <scope>NUCLEOTIDE SEQUENCE [LARGE SCALE GENOMIC DNA]</scope>
    <source>
        <strain evidence="1">AR-01</strain>
    </source>
</reference>
<evidence type="ECO:0000313" key="2">
    <source>
        <dbReference type="Proteomes" id="UP000823775"/>
    </source>
</evidence>
<comment type="caution">
    <text evidence="1">The sequence shown here is derived from an EMBL/GenBank/DDBJ whole genome shotgun (WGS) entry which is preliminary data.</text>
</comment>
<evidence type="ECO:0000313" key="1">
    <source>
        <dbReference type="EMBL" id="MCD9639084.1"/>
    </source>
</evidence>
<name>A0ABS8UYP6_DATST</name>
<dbReference type="EMBL" id="JACEIK010002841">
    <property type="protein sequence ID" value="MCD9639084.1"/>
    <property type="molecule type" value="Genomic_DNA"/>
</dbReference>
<organism evidence="1 2">
    <name type="scientific">Datura stramonium</name>
    <name type="common">Jimsonweed</name>
    <name type="synonym">Common thornapple</name>
    <dbReference type="NCBI Taxonomy" id="4076"/>
    <lineage>
        <taxon>Eukaryota</taxon>
        <taxon>Viridiplantae</taxon>
        <taxon>Streptophyta</taxon>
        <taxon>Embryophyta</taxon>
        <taxon>Tracheophyta</taxon>
        <taxon>Spermatophyta</taxon>
        <taxon>Magnoliopsida</taxon>
        <taxon>eudicotyledons</taxon>
        <taxon>Gunneridae</taxon>
        <taxon>Pentapetalae</taxon>
        <taxon>asterids</taxon>
        <taxon>lamiids</taxon>
        <taxon>Solanales</taxon>
        <taxon>Solanaceae</taxon>
        <taxon>Solanoideae</taxon>
        <taxon>Datureae</taxon>
        <taxon>Datura</taxon>
    </lineage>
</organism>
<gene>
    <name evidence="1" type="ORF">HAX54_023387</name>
</gene>
<protein>
    <submittedName>
        <fullName evidence="1">Uncharacterized protein</fullName>
    </submittedName>
</protein>
<sequence>MVCRLSRTLPSKARRHRACLLDQALGRASAWLDIEGISQVSKHCMVASYASADVAHFFMKECWSISTLSRYWYYMEYEYAAVETATYDEKVDAWENARPWMAGLFSRAPPVMAMS</sequence>
<accession>A0ABS8UYP6</accession>
<dbReference type="Proteomes" id="UP000823775">
    <property type="component" value="Unassembled WGS sequence"/>
</dbReference>
<proteinExistence type="predicted"/>
<keyword evidence="2" id="KW-1185">Reference proteome</keyword>